<dbReference type="InterPro" id="IPR013974">
    <property type="entry name" value="SAF"/>
</dbReference>
<proteinExistence type="predicted"/>
<dbReference type="SMART" id="SM00858">
    <property type="entry name" value="SAF"/>
    <property type="match status" value="1"/>
</dbReference>
<dbReference type="GO" id="GO:0016829">
    <property type="term" value="F:lyase activity"/>
    <property type="evidence" value="ECO:0007669"/>
    <property type="project" value="UniProtKB-KW"/>
</dbReference>
<dbReference type="Gene3D" id="2.30.130.110">
    <property type="match status" value="1"/>
</dbReference>
<keyword evidence="1" id="KW-0456">Lyase</keyword>
<evidence type="ECO:0000313" key="4">
    <source>
        <dbReference type="Proteomes" id="UP000255165"/>
    </source>
</evidence>
<dbReference type="RefSeq" id="WP_115215052.1">
    <property type="nucleotide sequence ID" value="NZ_QKWJ01000060.1"/>
</dbReference>
<evidence type="ECO:0000259" key="2">
    <source>
        <dbReference type="SMART" id="SM00858"/>
    </source>
</evidence>
<evidence type="ECO:0000256" key="1">
    <source>
        <dbReference type="ARBA" id="ARBA00023239"/>
    </source>
</evidence>
<name>A0A370NLV3_9BURK</name>
<evidence type="ECO:0000313" key="3">
    <source>
        <dbReference type="EMBL" id="RDK06563.1"/>
    </source>
</evidence>
<keyword evidence="4" id="KW-1185">Reference proteome</keyword>
<dbReference type="Pfam" id="PF08666">
    <property type="entry name" value="SAF"/>
    <property type="match status" value="1"/>
</dbReference>
<accession>A0A370NLV3</accession>
<feature type="domain" description="SAF" evidence="2">
    <location>
        <begin position="11"/>
        <end position="85"/>
    </location>
</feature>
<reference evidence="4" key="1">
    <citation type="submission" date="2018-06" db="EMBL/GenBank/DDBJ databases">
        <authorList>
            <person name="Feng T."/>
            <person name="Jeon C.O."/>
        </authorList>
    </citation>
    <scope>NUCLEOTIDE SEQUENCE [LARGE SCALE GENOMIC DNA]</scope>
    <source>
        <strain evidence="4">S23</strain>
    </source>
</reference>
<dbReference type="EMBL" id="QKWJ01000060">
    <property type="protein sequence ID" value="RDK06563.1"/>
    <property type="molecule type" value="Genomic_DNA"/>
</dbReference>
<dbReference type="Proteomes" id="UP000255165">
    <property type="component" value="Unassembled WGS sequence"/>
</dbReference>
<dbReference type="AlphaFoldDB" id="A0A370NLV3"/>
<gene>
    <name evidence="3" type="ORF">DN412_30900</name>
</gene>
<comment type="caution">
    <text evidence="3">The sequence shown here is derived from an EMBL/GenBank/DDBJ whole genome shotgun (WGS) entry which is preliminary data.</text>
</comment>
<dbReference type="InterPro" id="IPR044144">
    <property type="entry name" value="SAF_UxaA/GarD"/>
</dbReference>
<dbReference type="CDD" id="cd11613">
    <property type="entry name" value="SAF_AH_GD"/>
    <property type="match status" value="1"/>
</dbReference>
<organism evidence="3 4">
    <name type="scientific">Cupriavidus lacunae</name>
    <dbReference type="NCBI Taxonomy" id="2666307"/>
    <lineage>
        <taxon>Bacteria</taxon>
        <taxon>Pseudomonadati</taxon>
        <taxon>Pseudomonadota</taxon>
        <taxon>Betaproteobacteria</taxon>
        <taxon>Burkholderiales</taxon>
        <taxon>Burkholderiaceae</taxon>
        <taxon>Cupriavidus</taxon>
    </lineage>
</organism>
<protein>
    <submittedName>
        <fullName evidence="3">D-galactarate dehydratase</fullName>
    </submittedName>
</protein>
<sequence length="96" mass="10121">MPRAIVLNPADNVATLLDPGQAGEACVLQGERQGSLALLQDVPFGHKICIADAVAGETILKYGQVIGRASRAVRAGEHMHVHNIESARARGDLKKG</sequence>